<dbReference type="AlphaFoldDB" id="R7Q6V6"/>
<proteinExistence type="predicted"/>
<dbReference type="KEGG" id="ccp:CHC_T00002569001"/>
<reference evidence="2" key="1">
    <citation type="journal article" date="2013" name="Proc. Natl. Acad. Sci. U.S.A.">
        <title>Genome structure and metabolic features in the red seaweed Chondrus crispus shed light on evolution of the Archaeplastida.</title>
        <authorList>
            <person name="Collen J."/>
            <person name="Porcel B."/>
            <person name="Carre W."/>
            <person name="Ball S.G."/>
            <person name="Chaparro C."/>
            <person name="Tonon T."/>
            <person name="Barbeyron T."/>
            <person name="Michel G."/>
            <person name="Noel B."/>
            <person name="Valentin K."/>
            <person name="Elias M."/>
            <person name="Artiguenave F."/>
            <person name="Arun A."/>
            <person name="Aury J.M."/>
            <person name="Barbosa-Neto J.F."/>
            <person name="Bothwell J.H."/>
            <person name="Bouget F.Y."/>
            <person name="Brillet L."/>
            <person name="Cabello-Hurtado F."/>
            <person name="Capella-Gutierrez S."/>
            <person name="Charrier B."/>
            <person name="Cladiere L."/>
            <person name="Cock J.M."/>
            <person name="Coelho S.M."/>
            <person name="Colleoni C."/>
            <person name="Czjzek M."/>
            <person name="Da Silva C."/>
            <person name="Delage L."/>
            <person name="Denoeud F."/>
            <person name="Deschamps P."/>
            <person name="Dittami S.M."/>
            <person name="Gabaldon T."/>
            <person name="Gachon C.M."/>
            <person name="Groisillier A."/>
            <person name="Herve C."/>
            <person name="Jabbari K."/>
            <person name="Katinka M."/>
            <person name="Kloareg B."/>
            <person name="Kowalczyk N."/>
            <person name="Labadie K."/>
            <person name="Leblanc C."/>
            <person name="Lopez P.J."/>
            <person name="McLachlan D.H."/>
            <person name="Meslet-Cladiere L."/>
            <person name="Moustafa A."/>
            <person name="Nehr Z."/>
            <person name="Nyvall Collen P."/>
            <person name="Panaud O."/>
            <person name="Partensky F."/>
            <person name="Poulain J."/>
            <person name="Rensing S.A."/>
            <person name="Rousvoal S."/>
            <person name="Samson G."/>
            <person name="Symeonidi A."/>
            <person name="Weissenbach J."/>
            <person name="Zambounis A."/>
            <person name="Wincker P."/>
            <person name="Boyen C."/>
        </authorList>
    </citation>
    <scope>NUCLEOTIDE SEQUENCE [LARGE SCALE GENOMIC DNA]</scope>
    <source>
        <strain evidence="2">cv. Stackhouse</strain>
    </source>
</reference>
<dbReference type="EMBL" id="HG001657">
    <property type="protein sequence ID" value="CDF33769.1"/>
    <property type="molecule type" value="Genomic_DNA"/>
</dbReference>
<accession>R7Q6V6</accession>
<organism evidence="1 2">
    <name type="scientific">Chondrus crispus</name>
    <name type="common">Carrageen Irish moss</name>
    <name type="synonym">Polymorpha crispa</name>
    <dbReference type="NCBI Taxonomy" id="2769"/>
    <lineage>
        <taxon>Eukaryota</taxon>
        <taxon>Rhodophyta</taxon>
        <taxon>Florideophyceae</taxon>
        <taxon>Rhodymeniophycidae</taxon>
        <taxon>Gigartinales</taxon>
        <taxon>Gigartinaceae</taxon>
        <taxon>Chondrus</taxon>
    </lineage>
</organism>
<keyword evidence="2" id="KW-1185">Reference proteome</keyword>
<protein>
    <submittedName>
        <fullName evidence="1">Uncharacterized protein</fullName>
    </submittedName>
</protein>
<dbReference type="Gramene" id="CDF33769">
    <property type="protein sequence ID" value="CDF33769"/>
    <property type="gene ID" value="CHC_T00002569001"/>
</dbReference>
<dbReference type="Proteomes" id="UP000012073">
    <property type="component" value="Unassembled WGS sequence"/>
</dbReference>
<dbReference type="RefSeq" id="XP_005713588.1">
    <property type="nucleotide sequence ID" value="XM_005713531.1"/>
</dbReference>
<name>R7Q6V6_CHOCR</name>
<dbReference type="GeneID" id="17321302"/>
<evidence type="ECO:0000313" key="1">
    <source>
        <dbReference type="EMBL" id="CDF33769.1"/>
    </source>
</evidence>
<evidence type="ECO:0000313" key="2">
    <source>
        <dbReference type="Proteomes" id="UP000012073"/>
    </source>
</evidence>
<gene>
    <name evidence="1" type="ORF">CHC_T00002569001</name>
</gene>
<sequence>MSSGRGRHLADPSVSLKISFRSLLMKSWQRTARFMQTALSMTEIHGQSLRLLGVFSALSARERRLLILLRRLLEY</sequence>